<evidence type="ECO:0000313" key="2">
    <source>
        <dbReference type="Proteomes" id="UP000070258"/>
    </source>
</evidence>
<dbReference type="SUPFAM" id="SSF52540">
    <property type="entry name" value="P-loop containing nucleoside triphosphate hydrolases"/>
    <property type="match status" value="1"/>
</dbReference>
<protein>
    <submittedName>
        <fullName evidence="1">Sulfotransferase</fullName>
    </submittedName>
</protein>
<organism evidence="1 2">
    <name type="scientific">Tsukamurella pseudospumae</name>
    <dbReference type="NCBI Taxonomy" id="239498"/>
    <lineage>
        <taxon>Bacteria</taxon>
        <taxon>Bacillati</taxon>
        <taxon>Actinomycetota</taxon>
        <taxon>Actinomycetes</taxon>
        <taxon>Mycobacteriales</taxon>
        <taxon>Tsukamurellaceae</taxon>
        <taxon>Tsukamurella</taxon>
    </lineage>
</organism>
<dbReference type="PANTHER" id="PTHR36451:SF1">
    <property type="entry name" value="OMEGA-HYDROXY-BETA-DIHYDROMENAQUINONE-9 SULFOTRANSFERASE STF3"/>
    <property type="match status" value="1"/>
</dbReference>
<dbReference type="Pfam" id="PF13469">
    <property type="entry name" value="Sulfotransfer_3"/>
    <property type="match status" value="1"/>
</dbReference>
<dbReference type="AlphaFoldDB" id="A0A138A3H7"/>
<reference evidence="2" key="1">
    <citation type="submission" date="2016-02" db="EMBL/GenBank/DDBJ databases">
        <authorList>
            <person name="Wen L."/>
            <person name="He K."/>
            <person name="Yang H."/>
        </authorList>
    </citation>
    <scope>NUCLEOTIDE SEQUENCE [LARGE SCALE GENOMIC DNA]</scope>
    <source>
        <strain evidence="2">JCM 15929</strain>
    </source>
</reference>
<dbReference type="InterPro" id="IPR027417">
    <property type="entry name" value="P-loop_NTPase"/>
</dbReference>
<dbReference type="RefSeq" id="WP_068572991.1">
    <property type="nucleotide sequence ID" value="NZ_LSRF01000057.1"/>
</dbReference>
<dbReference type="OrthoDB" id="9777890at2"/>
<gene>
    <name evidence="1" type="ORF">AXK60_12565</name>
</gene>
<comment type="caution">
    <text evidence="1">The sequence shown here is derived from an EMBL/GenBank/DDBJ whole genome shotgun (WGS) entry which is preliminary data.</text>
</comment>
<name>A0A138A3H7_9ACTN</name>
<dbReference type="Proteomes" id="UP000070258">
    <property type="component" value="Unassembled WGS sequence"/>
</dbReference>
<sequence>MSSATRNPGVGTVDDLHESAMRRTGLSDFGDPSDGYREALQVLLDAYRDEASLTEFGSKISRVFLRGALSARLISEAAFAANPESAETPVERPIFVTGLPRSGTTALHRLLDADPGNQGLQMWLAEVPQPRPPRETWAENPIFSMLDEQYAQHHEEHPEFMGLHYMSAAEVEECWQLLRQSVQSVSYECLAHVPSYAAWLAGHDWTAAYRRHRRNLQLIGMNDPEKRWVLKNPSHLFALDAVLEAYPDALIVQCHRPAETIIASVCSLAEHATEGWSTAFTGATIGADQLDTWSRGLAAFDESRSRHTAAGRGAQFVDVDYRDLVADPLGTVGTIYGSFGLELTDDARQAMSAMHDASRSGARRPNHTYSLADYGLTEDSVRAAFGS</sequence>
<proteinExistence type="predicted"/>
<dbReference type="Gene3D" id="3.40.50.300">
    <property type="entry name" value="P-loop containing nucleotide triphosphate hydrolases"/>
    <property type="match status" value="1"/>
</dbReference>
<evidence type="ECO:0000313" key="1">
    <source>
        <dbReference type="EMBL" id="KXP04998.1"/>
    </source>
</evidence>
<dbReference type="InterPro" id="IPR052736">
    <property type="entry name" value="Stf3_sulfotransferase"/>
</dbReference>
<dbReference type="EMBL" id="LSRF01000057">
    <property type="protein sequence ID" value="KXP04998.1"/>
    <property type="molecule type" value="Genomic_DNA"/>
</dbReference>
<accession>A0A138A3H7</accession>
<dbReference type="STRING" id="239498.AXK60_12565"/>
<dbReference type="PANTHER" id="PTHR36451">
    <property type="entry name" value="PAPS-DEPENDENT SULFOTRANSFERASE STF3"/>
    <property type="match status" value="1"/>
</dbReference>